<keyword evidence="2" id="KW-1185">Reference proteome</keyword>
<accession>A0ACB9KHL8</accession>
<dbReference type="Proteomes" id="UP000828941">
    <property type="component" value="Chromosome 14"/>
</dbReference>
<evidence type="ECO:0000313" key="1">
    <source>
        <dbReference type="EMBL" id="KAI4296636.1"/>
    </source>
</evidence>
<organism evidence="1 2">
    <name type="scientific">Bauhinia variegata</name>
    <name type="common">Purple orchid tree</name>
    <name type="synonym">Phanera variegata</name>
    <dbReference type="NCBI Taxonomy" id="167791"/>
    <lineage>
        <taxon>Eukaryota</taxon>
        <taxon>Viridiplantae</taxon>
        <taxon>Streptophyta</taxon>
        <taxon>Embryophyta</taxon>
        <taxon>Tracheophyta</taxon>
        <taxon>Spermatophyta</taxon>
        <taxon>Magnoliopsida</taxon>
        <taxon>eudicotyledons</taxon>
        <taxon>Gunneridae</taxon>
        <taxon>Pentapetalae</taxon>
        <taxon>rosids</taxon>
        <taxon>fabids</taxon>
        <taxon>Fabales</taxon>
        <taxon>Fabaceae</taxon>
        <taxon>Cercidoideae</taxon>
        <taxon>Cercideae</taxon>
        <taxon>Bauhiniinae</taxon>
        <taxon>Bauhinia</taxon>
    </lineage>
</organism>
<evidence type="ECO:0000313" key="2">
    <source>
        <dbReference type="Proteomes" id="UP000828941"/>
    </source>
</evidence>
<name>A0ACB9KHL8_BAUVA</name>
<proteinExistence type="predicted"/>
<gene>
    <name evidence="1" type="ORF">L6164_036581</name>
</gene>
<reference evidence="1 2" key="1">
    <citation type="journal article" date="2022" name="DNA Res.">
        <title>Chromosomal-level genome assembly of the orchid tree Bauhinia variegata (Leguminosae; Cercidoideae) supports the allotetraploid origin hypothesis of Bauhinia.</title>
        <authorList>
            <person name="Zhong Y."/>
            <person name="Chen Y."/>
            <person name="Zheng D."/>
            <person name="Pang J."/>
            <person name="Liu Y."/>
            <person name="Luo S."/>
            <person name="Meng S."/>
            <person name="Qian L."/>
            <person name="Wei D."/>
            <person name="Dai S."/>
            <person name="Zhou R."/>
        </authorList>
    </citation>
    <scope>NUCLEOTIDE SEQUENCE [LARGE SCALE GENOMIC DNA]</scope>
    <source>
        <strain evidence="1">BV-YZ2020</strain>
    </source>
</reference>
<protein>
    <submittedName>
        <fullName evidence="1">Uncharacterized protein</fullName>
    </submittedName>
</protein>
<sequence>MAINIIGAVAGVMSCLCAQNCLHESLAHQFRHLRKRKKNFDKLKSFMEELDARKVELYTKLELMWLEKGMEPKPGVKLWLRNADKIEGEVCRIISQIEQEDESLGSCFFCSRIKIGKLLEEKIREVMELLERGQFSDNSLAESLPKRGHALPTIRLMKHGTTIESLTKVWELLWDDRVRKLGVYGMGGVGKTTIMKVINNRLLQLGRHFDCVIWITVPKEINLENLQRRIAEKVGTDLSEIQDETTRAAALFQALKRRKRFLLILDDLWESFSLDIVGIPIPTRENGCKLVLTTRLLSVCRGMETDQDIKVNILKEDEAWNLFKNKAGSVVMISPYIRSIAKAVAKECMGLPLGIVTVGRALRKVVDVFEWENALAELRGSTANIGNLEQTVLSQLKFSFTRLKDDISRSCFLFCALYPEGHLIDTNELIEYWMWEGLLGTVQRISLSKRKGKHILNELIYACLLETETQNGMECAKMHDLIIDMAITIMNVRPRCIAKAGIGLNEPPEIHEWAEDVQRVSLMRNDLKSIPPGYHPRCPGLTSLLLQCNSFPKGLNDLFDFIPNLKVLDLSYTGIESLPESLSELVELHSLVLSNYWNLRVVPSLAKLSKLIVLDLSFSRNVNELPHGTEQLKNLRRLNISNTRIRILPSGLLSELAFLEELLTCNSDVFWGGTLISTSAGGGASIEEVIFSLGLSHLEVDFWNHELYDLYYRSDHWVQLYKFKFIVGVNQAQEHLSEERGIAFNEIFLRPRHLVIPTNTVELQLFDCSGVTELTTPFCRAKQLKKCIVVQCPDIECITDPAQNDLSMLEKMELRLLGNLQMICRGMVTLSTLTNLKTIKVEFCPNLNYLFSGKLVLQLKNLEEINVNHCHSMEDVIRWEEEGNIEDAKIHLRRLKMLKLEFMPRLKSIYNGFICANSLGSIEIITCDELRRLPLNPDDAEGIPPAPLLEIKGTNYWWQSLEWDEPAAKETMQAYFTELPMVSNHVGSSSQAVPGSTFHDTGNEYLLDSEIEDIIEDIEQEFIQDILSRP</sequence>
<dbReference type="EMBL" id="CM039439">
    <property type="protein sequence ID" value="KAI4296636.1"/>
    <property type="molecule type" value="Genomic_DNA"/>
</dbReference>
<comment type="caution">
    <text evidence="1">The sequence shown here is derived from an EMBL/GenBank/DDBJ whole genome shotgun (WGS) entry which is preliminary data.</text>
</comment>